<dbReference type="PANTHER" id="PTHR33179">
    <property type="entry name" value="VQ MOTIF-CONTAINING PROTEIN"/>
    <property type="match status" value="1"/>
</dbReference>
<dbReference type="InterPro" id="IPR039609">
    <property type="entry name" value="VQ_15/22"/>
</dbReference>
<feature type="region of interest" description="Disordered" evidence="1">
    <location>
        <begin position="113"/>
        <end position="142"/>
    </location>
</feature>
<dbReference type="InterPro" id="IPR008889">
    <property type="entry name" value="VQ"/>
</dbReference>
<protein>
    <recommendedName>
        <fullName evidence="2">VQ domain-containing protein</fullName>
    </recommendedName>
</protein>
<gene>
    <name evidence="3" type="ORF">F511_13708</name>
</gene>
<feature type="compositionally biased region" description="Basic residues" evidence="1">
    <location>
        <begin position="128"/>
        <end position="137"/>
    </location>
</feature>
<feature type="compositionally biased region" description="Low complexity" evidence="1">
    <location>
        <begin position="1"/>
        <end position="17"/>
    </location>
</feature>
<organism evidence="3 4">
    <name type="scientific">Dorcoceras hygrometricum</name>
    <dbReference type="NCBI Taxonomy" id="472368"/>
    <lineage>
        <taxon>Eukaryota</taxon>
        <taxon>Viridiplantae</taxon>
        <taxon>Streptophyta</taxon>
        <taxon>Embryophyta</taxon>
        <taxon>Tracheophyta</taxon>
        <taxon>Spermatophyta</taxon>
        <taxon>Magnoliopsida</taxon>
        <taxon>eudicotyledons</taxon>
        <taxon>Gunneridae</taxon>
        <taxon>Pentapetalae</taxon>
        <taxon>asterids</taxon>
        <taxon>lamiids</taxon>
        <taxon>Lamiales</taxon>
        <taxon>Gesneriaceae</taxon>
        <taxon>Didymocarpoideae</taxon>
        <taxon>Trichosporeae</taxon>
        <taxon>Loxocarpinae</taxon>
        <taxon>Dorcoceras</taxon>
    </lineage>
</organism>
<name>A0A2Z7B4W8_9LAMI</name>
<dbReference type="OrthoDB" id="780193at2759"/>
<sequence length="339" mass="36603">MASGNSGGSIQSSSSGGVDEEYDSRTESISSLLNKNQPNLTSTPQQPFLPHQNQSFFYNSHVIIPSAQNLDLHPRPTPNIQYNNINIGDGMIWPVSLRSEANSDTLGDQSLATSQANVNATRPEATKNPKKRTRASRRAPTTVLTTDTSNFRQMVQEFTGIPTAPFPGSPYPRRMNLLSGGSALRPGGSHLDGLGPLYPLRPPSQHMVSPFSSSSSSSSPSIFNATMIDAIVSTTNMVTNSNKTSTASVLGDHINPNNSPLHSDQGLLNLQHHHNSSLHHCFEASGSINFGNYLSDFRNQDITSAAAGDDDNITAWRSREPVKNDDGIQGQFMPFDGKI</sequence>
<evidence type="ECO:0000256" key="1">
    <source>
        <dbReference type="SAM" id="MobiDB-lite"/>
    </source>
</evidence>
<dbReference type="PANTHER" id="PTHR33179:SF58">
    <property type="entry name" value="OS08G0409500 PROTEIN"/>
    <property type="match status" value="1"/>
</dbReference>
<accession>A0A2Z7B4W8</accession>
<feature type="region of interest" description="Disordered" evidence="1">
    <location>
        <begin position="1"/>
        <end position="28"/>
    </location>
</feature>
<feature type="domain" description="VQ" evidence="2">
    <location>
        <begin position="138"/>
        <end position="165"/>
    </location>
</feature>
<dbReference type="Pfam" id="PF05678">
    <property type="entry name" value="VQ"/>
    <property type="match status" value="1"/>
</dbReference>
<dbReference type="Proteomes" id="UP000250235">
    <property type="component" value="Unassembled WGS sequence"/>
</dbReference>
<dbReference type="EMBL" id="KV010000">
    <property type="protein sequence ID" value="KZV28913.1"/>
    <property type="molecule type" value="Genomic_DNA"/>
</dbReference>
<proteinExistence type="predicted"/>
<dbReference type="AlphaFoldDB" id="A0A2Z7B4W8"/>
<evidence type="ECO:0000259" key="2">
    <source>
        <dbReference type="Pfam" id="PF05678"/>
    </source>
</evidence>
<reference evidence="3 4" key="1">
    <citation type="journal article" date="2015" name="Proc. Natl. Acad. Sci. U.S.A.">
        <title>The resurrection genome of Boea hygrometrica: A blueprint for survival of dehydration.</title>
        <authorList>
            <person name="Xiao L."/>
            <person name="Yang G."/>
            <person name="Zhang L."/>
            <person name="Yang X."/>
            <person name="Zhao S."/>
            <person name="Ji Z."/>
            <person name="Zhou Q."/>
            <person name="Hu M."/>
            <person name="Wang Y."/>
            <person name="Chen M."/>
            <person name="Xu Y."/>
            <person name="Jin H."/>
            <person name="Xiao X."/>
            <person name="Hu G."/>
            <person name="Bao F."/>
            <person name="Hu Y."/>
            <person name="Wan P."/>
            <person name="Li L."/>
            <person name="Deng X."/>
            <person name="Kuang T."/>
            <person name="Xiang C."/>
            <person name="Zhu J.K."/>
            <person name="Oliver M.J."/>
            <person name="He Y."/>
        </authorList>
    </citation>
    <scope>NUCLEOTIDE SEQUENCE [LARGE SCALE GENOMIC DNA]</scope>
    <source>
        <strain evidence="4">cv. XS01</strain>
    </source>
</reference>
<keyword evidence="4" id="KW-1185">Reference proteome</keyword>
<evidence type="ECO:0000313" key="4">
    <source>
        <dbReference type="Proteomes" id="UP000250235"/>
    </source>
</evidence>
<evidence type="ECO:0000313" key="3">
    <source>
        <dbReference type="EMBL" id="KZV28913.1"/>
    </source>
</evidence>